<dbReference type="PIRSF" id="PIRSF000446">
    <property type="entry name" value="Mct"/>
    <property type="match status" value="1"/>
</dbReference>
<dbReference type="PANTHER" id="PTHR42681:SF1">
    <property type="entry name" value="MALONYL-COA-ACYL CARRIER PROTEIN TRANSACYLASE, MITOCHONDRIAL"/>
    <property type="match status" value="1"/>
</dbReference>
<evidence type="ECO:0000313" key="7">
    <source>
        <dbReference type="Proteomes" id="UP001644750"/>
    </source>
</evidence>
<keyword evidence="2 4" id="KW-0012">Acyltransferase</keyword>
<dbReference type="InterPro" id="IPR001227">
    <property type="entry name" value="Ac_transferase_dom_sf"/>
</dbReference>
<dbReference type="SUPFAM" id="SSF52151">
    <property type="entry name" value="FabD/lysophospholipase-like"/>
    <property type="match status" value="1"/>
</dbReference>
<dbReference type="Proteomes" id="UP001644750">
    <property type="component" value="Unassembled WGS sequence"/>
</dbReference>
<evidence type="ECO:0000256" key="3">
    <source>
        <dbReference type="ARBA" id="ARBA00048462"/>
    </source>
</evidence>
<dbReference type="RefSeq" id="WP_173725279.1">
    <property type="nucleotide sequence ID" value="NZ_JAAIQB010000005.1"/>
</dbReference>
<dbReference type="InterPro" id="IPR016035">
    <property type="entry name" value="Acyl_Trfase/lysoPLipase"/>
</dbReference>
<keyword evidence="7" id="KW-1185">Reference proteome</keyword>
<dbReference type="SUPFAM" id="SSF55048">
    <property type="entry name" value="Probable ACP-binding domain of malonyl-CoA ACP transacylase"/>
    <property type="match status" value="1"/>
</dbReference>
<dbReference type="InterPro" id="IPR024925">
    <property type="entry name" value="Malonyl_CoA-ACP_transAc"/>
</dbReference>
<evidence type="ECO:0000313" key="6">
    <source>
        <dbReference type="EMBL" id="NSJ78675.1"/>
    </source>
</evidence>
<reference evidence="6 7" key="1">
    <citation type="journal article" date="2020" name="Cell Host Microbe">
        <title>Functional and Genomic Variation between Human-Derived Isolates of Lachnospiraceae Reveals Inter- and Intra-Species Diversity.</title>
        <authorList>
            <person name="Sorbara M.T."/>
            <person name="Littmann E.R."/>
            <person name="Fontana E."/>
            <person name="Moody T.U."/>
            <person name="Kohout C.E."/>
            <person name="Gjonbalaj M."/>
            <person name="Eaton V."/>
            <person name="Seok R."/>
            <person name="Leiner I.M."/>
            <person name="Pamer E.G."/>
        </authorList>
    </citation>
    <scope>NUCLEOTIDE SEQUENCE [LARGE SCALE GENOMIC DNA]</scope>
    <source>
        <strain evidence="6 7">MSK.14.57</strain>
    </source>
</reference>
<evidence type="ECO:0000256" key="4">
    <source>
        <dbReference type="PIRNR" id="PIRNR000446"/>
    </source>
</evidence>
<dbReference type="InterPro" id="IPR016036">
    <property type="entry name" value="Malonyl_transacylase_ACP-bd"/>
</dbReference>
<keyword evidence="1 4" id="KW-0808">Transferase</keyword>
<dbReference type="InterPro" id="IPR050858">
    <property type="entry name" value="Mal-CoA-ACP_Trans/PKS_FabD"/>
</dbReference>
<dbReference type="EC" id="2.3.1.39" evidence="4"/>
<dbReference type="Gene3D" id="3.30.70.250">
    <property type="entry name" value="Malonyl-CoA ACP transacylase, ACP-binding"/>
    <property type="match status" value="1"/>
</dbReference>
<comment type="caution">
    <text evidence="6">The sequence shown here is derived from an EMBL/GenBank/DDBJ whole genome shotgun (WGS) entry which is preliminary data.</text>
</comment>
<evidence type="ECO:0000256" key="2">
    <source>
        <dbReference type="ARBA" id="ARBA00023315"/>
    </source>
</evidence>
<proteinExistence type="inferred from homology"/>
<dbReference type="GO" id="GO:0004314">
    <property type="term" value="F:[acyl-carrier-protein] S-malonyltransferase activity"/>
    <property type="evidence" value="ECO:0007669"/>
    <property type="project" value="UniProtKB-EC"/>
</dbReference>
<name>A0ABX2HYI0_ANAHA</name>
<gene>
    <name evidence="6" type="primary">fabD</name>
    <name evidence="6" type="ORF">G5A72_03515</name>
</gene>
<dbReference type="Pfam" id="PF00698">
    <property type="entry name" value="Acyl_transf_1"/>
    <property type="match status" value="1"/>
</dbReference>
<protein>
    <recommendedName>
        <fullName evidence="4">Malonyl CoA-acyl carrier protein transacylase</fullName>
        <ecNumber evidence="4">2.3.1.39</ecNumber>
    </recommendedName>
</protein>
<dbReference type="SMART" id="SM00827">
    <property type="entry name" value="PKS_AT"/>
    <property type="match status" value="1"/>
</dbReference>
<sequence>MGKIVFMFPGQGAQYVGMGKDFYDSFACSKETFDKANEVLDIDVKKLCFEENEDINITEYTQAAMVTASVAILKKIEEMGLKPDLTAGLSLGEYCALVASDVMSFEDAVKVVRQRGILMQDTVPAGEGAMSAVLGMKKEAIEAVLPDVEGIVTIANYNCPGQIVISGESKAVAEAGEALKEAGAKRVLPLKVSGPFHSPMLKPAGEKLLDVLADVEVDDPTVPYVSNTTAELITSNDQVKELLGRQVYSSVCWEQSIEKMIADGADTFVEIGPGKTLCGFMRKIDRSVKAINIAKVEDLEKLKEIM</sequence>
<comment type="catalytic activity">
    <reaction evidence="3 4">
        <text>holo-[ACP] + malonyl-CoA = malonyl-[ACP] + CoA</text>
        <dbReference type="Rhea" id="RHEA:41792"/>
        <dbReference type="Rhea" id="RHEA-COMP:9623"/>
        <dbReference type="Rhea" id="RHEA-COMP:9685"/>
        <dbReference type="ChEBI" id="CHEBI:57287"/>
        <dbReference type="ChEBI" id="CHEBI:57384"/>
        <dbReference type="ChEBI" id="CHEBI:64479"/>
        <dbReference type="ChEBI" id="CHEBI:78449"/>
        <dbReference type="EC" id="2.3.1.39"/>
    </reaction>
</comment>
<dbReference type="InterPro" id="IPR014043">
    <property type="entry name" value="Acyl_transferase_dom"/>
</dbReference>
<evidence type="ECO:0000259" key="5">
    <source>
        <dbReference type="SMART" id="SM00827"/>
    </source>
</evidence>
<evidence type="ECO:0000256" key="1">
    <source>
        <dbReference type="ARBA" id="ARBA00022679"/>
    </source>
</evidence>
<dbReference type="NCBIfam" id="TIGR00128">
    <property type="entry name" value="fabD"/>
    <property type="match status" value="1"/>
</dbReference>
<dbReference type="EMBL" id="JAAITB010000005">
    <property type="protein sequence ID" value="NSJ78675.1"/>
    <property type="molecule type" value="Genomic_DNA"/>
</dbReference>
<dbReference type="Gene3D" id="3.40.366.10">
    <property type="entry name" value="Malonyl-Coenzyme A Acyl Carrier Protein, domain 2"/>
    <property type="match status" value="1"/>
</dbReference>
<accession>A0ABX2HYI0</accession>
<dbReference type="InterPro" id="IPR004410">
    <property type="entry name" value="Malonyl_CoA-ACP_transAc_FabD"/>
</dbReference>
<dbReference type="PANTHER" id="PTHR42681">
    <property type="entry name" value="MALONYL-COA-ACYL CARRIER PROTEIN TRANSACYLASE, MITOCHONDRIAL"/>
    <property type="match status" value="1"/>
</dbReference>
<comment type="similarity">
    <text evidence="4">Belongs to the fabD family.</text>
</comment>
<feature type="domain" description="Malonyl-CoA:ACP transacylase (MAT)" evidence="5">
    <location>
        <begin position="7"/>
        <end position="293"/>
    </location>
</feature>
<organism evidence="6 7">
    <name type="scientific">Anaerostipes hadrus</name>
    <dbReference type="NCBI Taxonomy" id="649756"/>
    <lineage>
        <taxon>Bacteria</taxon>
        <taxon>Bacillati</taxon>
        <taxon>Bacillota</taxon>
        <taxon>Clostridia</taxon>
        <taxon>Lachnospirales</taxon>
        <taxon>Lachnospiraceae</taxon>
        <taxon>Anaerostipes</taxon>
    </lineage>
</organism>